<dbReference type="PANTHER" id="PTHR10063:SF3">
    <property type="entry name" value="RAL GTPASE-ACTIVATING PROTEIN SUBUNIT ALPHA-1"/>
    <property type="match status" value="1"/>
</dbReference>
<dbReference type="PROSITE" id="PS50085">
    <property type="entry name" value="RAPGAP"/>
    <property type="match status" value="1"/>
</dbReference>
<dbReference type="FunFam" id="3.40.50.11210:FF:000001">
    <property type="entry name" value="Ral GTPase-activating protein subunit alpha-1 isoform 1"/>
    <property type="match status" value="1"/>
</dbReference>
<dbReference type="InterPro" id="IPR035974">
    <property type="entry name" value="Rap/Ran-GAP_sf"/>
</dbReference>
<name>A0A060WBV5_ONCMY</name>
<dbReference type="EMBL" id="FR904474">
    <property type="protein sequence ID" value="CDQ64496.1"/>
    <property type="molecule type" value="Genomic_DNA"/>
</dbReference>
<feature type="domain" description="Rap-GAP" evidence="2">
    <location>
        <begin position="459"/>
        <end position="667"/>
    </location>
</feature>
<keyword evidence="1" id="KW-0343">GTPase activation</keyword>
<evidence type="ECO:0000259" key="2">
    <source>
        <dbReference type="PROSITE" id="PS50085"/>
    </source>
</evidence>
<organism evidence="3 4">
    <name type="scientific">Oncorhynchus mykiss</name>
    <name type="common">Rainbow trout</name>
    <name type="synonym">Salmo gairdneri</name>
    <dbReference type="NCBI Taxonomy" id="8022"/>
    <lineage>
        <taxon>Eukaryota</taxon>
        <taxon>Metazoa</taxon>
        <taxon>Chordata</taxon>
        <taxon>Craniata</taxon>
        <taxon>Vertebrata</taxon>
        <taxon>Euteleostomi</taxon>
        <taxon>Actinopterygii</taxon>
        <taxon>Neopterygii</taxon>
        <taxon>Teleostei</taxon>
        <taxon>Protacanthopterygii</taxon>
        <taxon>Salmoniformes</taxon>
        <taxon>Salmonidae</taxon>
        <taxon>Salmoninae</taxon>
        <taxon>Oncorhynchus</taxon>
    </lineage>
</organism>
<evidence type="ECO:0000313" key="4">
    <source>
        <dbReference type="Proteomes" id="UP000193380"/>
    </source>
</evidence>
<protein>
    <recommendedName>
        <fullName evidence="2">Rap-GAP domain-containing protein</fullName>
    </recommendedName>
</protein>
<dbReference type="GO" id="GO:0005634">
    <property type="term" value="C:nucleus"/>
    <property type="evidence" value="ECO:0007669"/>
    <property type="project" value="InterPro"/>
</dbReference>
<dbReference type="SUPFAM" id="SSF111347">
    <property type="entry name" value="Rap/Ran-GAP"/>
    <property type="match status" value="1"/>
</dbReference>
<dbReference type="Proteomes" id="UP000193380">
    <property type="component" value="Unassembled WGS sequence"/>
</dbReference>
<dbReference type="PANTHER" id="PTHR10063">
    <property type="entry name" value="TUBERIN"/>
    <property type="match status" value="1"/>
</dbReference>
<reference evidence="3" key="2">
    <citation type="submission" date="2014-03" db="EMBL/GenBank/DDBJ databases">
        <authorList>
            <person name="Genoscope - CEA"/>
        </authorList>
    </citation>
    <scope>NUCLEOTIDE SEQUENCE</scope>
</reference>
<reference evidence="3" key="1">
    <citation type="journal article" date="2014" name="Nat. Commun.">
        <title>The rainbow trout genome provides novel insights into evolution after whole-genome duplication in vertebrates.</title>
        <authorList>
            <person name="Berthelot C."/>
            <person name="Brunet F."/>
            <person name="Chalopin D."/>
            <person name="Juanchich A."/>
            <person name="Bernard M."/>
            <person name="Noel B."/>
            <person name="Bento P."/>
            <person name="Da Silva C."/>
            <person name="Labadie K."/>
            <person name="Alberti A."/>
            <person name="Aury J.M."/>
            <person name="Louis A."/>
            <person name="Dehais P."/>
            <person name="Bardou P."/>
            <person name="Montfort J."/>
            <person name="Klopp C."/>
            <person name="Cabau C."/>
            <person name="Gaspin C."/>
            <person name="Thorgaard G.H."/>
            <person name="Boussaha M."/>
            <person name="Quillet E."/>
            <person name="Guyomard R."/>
            <person name="Galiana D."/>
            <person name="Bobe J."/>
            <person name="Volff J.N."/>
            <person name="Genet C."/>
            <person name="Wincker P."/>
            <person name="Jaillon O."/>
            <person name="Roest Crollius H."/>
            <person name="Guiguen Y."/>
        </authorList>
    </citation>
    <scope>NUCLEOTIDE SEQUENCE [LARGE SCALE GENOMIC DNA]</scope>
</reference>
<dbReference type="STRING" id="8022.A0A060WBV5"/>
<dbReference type="GO" id="GO:0051056">
    <property type="term" value="P:regulation of small GTPase mediated signal transduction"/>
    <property type="evidence" value="ECO:0007669"/>
    <property type="project" value="InterPro"/>
</dbReference>
<dbReference type="InterPro" id="IPR000331">
    <property type="entry name" value="Rap/Ran_GAP_dom"/>
</dbReference>
<proteinExistence type="predicted"/>
<dbReference type="AlphaFoldDB" id="A0A060WBV5"/>
<gene>
    <name evidence="3" type="ORF">GSONMT00071338001</name>
</gene>
<dbReference type="InterPro" id="IPR027107">
    <property type="entry name" value="Tuberin/Ral-act_asu"/>
</dbReference>
<dbReference type="PaxDb" id="8022-A0A060WBV5"/>
<dbReference type="Pfam" id="PF02145">
    <property type="entry name" value="Rap_GAP"/>
    <property type="match status" value="1"/>
</dbReference>
<dbReference type="Gene3D" id="3.40.50.11210">
    <property type="entry name" value="Rap/Ran-GAP"/>
    <property type="match status" value="1"/>
</dbReference>
<sequence length="706" mass="79178">MGGEKFSNKTVALVASDILHLLINYVDDLQKFPPDTPKKIVEILIATVTHLLPTTESSPHEPDKRLVVSLLLCLLDWVMALPPKTLLQPVQTLSPHKDKPDKSILSCIYKVLHGCVYGAQNFNSPRYFPMNLSDLTSPDYDPFLLLESLKEPEPLHSPDSERSSKLQPVTEVRSRIQHGLISIAARTVITHLVNHLGHYPMSGGPATLTSHVCENMDNPYSESPDLAPELFDGPNLQFFVLNGTTLLSCLQIRAEDGVPGGGMSAGLTTTSACVRVIVRDISGKHSWDSAVLYGPPHCGAPNQPLNLYKEGEEEGALELMAPQAKRVCREVVPSWDSLLEDDVLDEMLQYLGYSSPECLQRAGAPLNIPAPPPVCVSEKQENEVINAILKQCAEERDFAVHRGNGLNMRAVEQGEPEPHRPQSAFYYCRLLLNILGMNSWEKRSNFHLLKKNEKLLRELKNLDSRQCRETHKIAVFYVAEGQEDKHSILSNTSGSQAYEDFVSGLGWEVNLTSHCGFMGGLQRNKSTGLTTPYFATSTVEVMFHVSTRMPPDSDDSLTKKLRHLGNDEVHIVWSEHSRDYRRGIIPTEFGDVLIIIYPMKNRMYSIHILKKPEVPFFGPLFDGAIVDEKILPTMVRATALNASRALKSLIPLYQNFYEERARYLETIVQHHLEPTTFEDYAARVFCPAPYHHHLSDPDHNLSLVYI</sequence>
<accession>A0A060WBV5</accession>
<dbReference type="GO" id="GO:0005737">
    <property type="term" value="C:cytoplasm"/>
    <property type="evidence" value="ECO:0007669"/>
    <property type="project" value="TreeGrafter"/>
</dbReference>
<evidence type="ECO:0000313" key="3">
    <source>
        <dbReference type="EMBL" id="CDQ64496.1"/>
    </source>
</evidence>
<evidence type="ECO:0000256" key="1">
    <source>
        <dbReference type="ARBA" id="ARBA00022468"/>
    </source>
</evidence>
<dbReference type="GO" id="GO:0005096">
    <property type="term" value="F:GTPase activator activity"/>
    <property type="evidence" value="ECO:0007669"/>
    <property type="project" value="UniProtKB-KW"/>
</dbReference>